<evidence type="ECO:0000313" key="3">
    <source>
        <dbReference type="Proteomes" id="UP000292235"/>
    </source>
</evidence>
<keyword evidence="1" id="KW-1133">Transmembrane helix</keyword>
<dbReference type="RefSeq" id="WP_131098059.1">
    <property type="nucleotide sequence ID" value="NZ_CP036455.1"/>
</dbReference>
<organism evidence="2 3">
    <name type="scientific">Streptomonospora litoralis</name>
    <dbReference type="NCBI Taxonomy" id="2498135"/>
    <lineage>
        <taxon>Bacteria</taxon>
        <taxon>Bacillati</taxon>
        <taxon>Actinomycetota</taxon>
        <taxon>Actinomycetes</taxon>
        <taxon>Streptosporangiales</taxon>
        <taxon>Nocardiopsidaceae</taxon>
        <taxon>Streptomonospora</taxon>
    </lineage>
</organism>
<dbReference type="Proteomes" id="UP000292235">
    <property type="component" value="Chromosome"/>
</dbReference>
<gene>
    <name evidence="2" type="ORF">EKD16_09810</name>
</gene>
<keyword evidence="1" id="KW-0812">Transmembrane</keyword>
<evidence type="ECO:0000256" key="1">
    <source>
        <dbReference type="SAM" id="Phobius"/>
    </source>
</evidence>
<keyword evidence="3" id="KW-1185">Reference proteome</keyword>
<dbReference type="KEGG" id="strr:EKD16_09810"/>
<name>A0A4P6Q101_9ACTN</name>
<feature type="transmembrane region" description="Helical" evidence="1">
    <location>
        <begin position="225"/>
        <end position="249"/>
    </location>
</feature>
<protein>
    <submittedName>
        <fullName evidence="2">Uncharacterized protein</fullName>
    </submittedName>
</protein>
<keyword evidence="1" id="KW-0472">Membrane</keyword>
<evidence type="ECO:0000313" key="2">
    <source>
        <dbReference type="EMBL" id="QBI53750.1"/>
    </source>
</evidence>
<proteinExistence type="predicted"/>
<accession>A0A4P6Q101</accession>
<dbReference type="AlphaFoldDB" id="A0A4P6Q101"/>
<sequence precursor="true">MADGIENSGRRCAAGLTTAAVVVLAGAGAPAWAAAEKGDAAAAGRGGEAVPMPGRPHVPASAAFAPGLGPSVTAALAPVAADGGENAGTVEGATLSVQVSDDRDTIAAGDEATYTLTLRNESDEAQEAIVSQRVSAKARFVDVEGDGMATGGVATWRVPVEAGAEAERTARVRIGEPGQKLWRVATTVCAQTEAGAPPVACATDANRVEPAAGDSASAVSVPQRVLTVASIVTATLLVLTTGAAVFVVWNRLRLRFGAGPAPGRAAGDADSR</sequence>
<dbReference type="EMBL" id="CP036455">
    <property type="protein sequence ID" value="QBI53750.1"/>
    <property type="molecule type" value="Genomic_DNA"/>
</dbReference>
<dbReference type="OrthoDB" id="3436838at2"/>
<reference evidence="2 3" key="1">
    <citation type="submission" date="2019-02" db="EMBL/GenBank/DDBJ databases">
        <authorList>
            <person name="Khodamoradi S."/>
            <person name="Hahnke R.L."/>
            <person name="Kaempfer P."/>
            <person name="Schumann P."/>
            <person name="Rohde M."/>
            <person name="Steinert M."/>
            <person name="Luzhetskyy A."/>
            <person name="Wink J."/>
            <person name="Ruckert C."/>
        </authorList>
    </citation>
    <scope>NUCLEOTIDE SEQUENCE [LARGE SCALE GENOMIC DNA]</scope>
    <source>
        <strain evidence="2 3">M2</strain>
    </source>
</reference>